<feature type="region of interest" description="Disordered" evidence="1">
    <location>
        <begin position="65"/>
        <end position="108"/>
    </location>
</feature>
<reference evidence="3 4" key="1">
    <citation type="submission" date="2020-08" db="EMBL/GenBank/DDBJ databases">
        <title>Functional genomics of gut bacteria from endangered species of beetles.</title>
        <authorList>
            <person name="Carlos-Shanley C."/>
        </authorList>
    </citation>
    <scope>NUCLEOTIDE SEQUENCE [LARGE SCALE GENOMIC DNA]</scope>
    <source>
        <strain evidence="3 4">S00224</strain>
    </source>
</reference>
<evidence type="ECO:0000256" key="2">
    <source>
        <dbReference type="SAM" id="Phobius"/>
    </source>
</evidence>
<evidence type="ECO:0000256" key="1">
    <source>
        <dbReference type="SAM" id="MobiDB-lite"/>
    </source>
</evidence>
<sequence length="200" mass="21235">MGVLKLGGGTIAVVAIVGMAMPAQAQRWRPERKHHEDKFDVGDAIVGGLVVGGLLALVSSGKKKPQPVEAVEDVAPPEDRVPIDTGPVADSRYGDAPQPSSGPIAEMPAPDSARFDGLYDEDAAADRCAMEAESLGERYARLARVSNVTSTVWNGKSWVIKGQVELAASYRDTTKQSHGFRCALRRGSDPIVTIEGLQSL</sequence>
<dbReference type="EMBL" id="JACHLN010000004">
    <property type="protein sequence ID" value="MBB4840951.1"/>
    <property type="molecule type" value="Genomic_DNA"/>
</dbReference>
<dbReference type="RefSeq" id="WP_184169815.1">
    <property type="nucleotide sequence ID" value="NZ_JACHLN010000004.1"/>
</dbReference>
<gene>
    <name evidence="3" type="ORF">HNP52_004048</name>
</gene>
<feature type="transmembrane region" description="Helical" evidence="2">
    <location>
        <begin position="41"/>
        <end position="58"/>
    </location>
</feature>
<name>A0A7W7K5K2_9SPHN</name>
<accession>A0A7W7K5K2</accession>
<comment type="caution">
    <text evidence="3">The sequence shown here is derived from an EMBL/GenBank/DDBJ whole genome shotgun (WGS) entry which is preliminary data.</text>
</comment>
<keyword evidence="4" id="KW-1185">Reference proteome</keyword>
<dbReference type="Proteomes" id="UP000575241">
    <property type="component" value="Unassembled WGS sequence"/>
</dbReference>
<evidence type="ECO:0000313" key="3">
    <source>
        <dbReference type="EMBL" id="MBB4840951.1"/>
    </source>
</evidence>
<organism evidence="3 4">
    <name type="scientific">Sphingomonas kyeonggiensis</name>
    <dbReference type="NCBI Taxonomy" id="1268553"/>
    <lineage>
        <taxon>Bacteria</taxon>
        <taxon>Pseudomonadati</taxon>
        <taxon>Pseudomonadota</taxon>
        <taxon>Alphaproteobacteria</taxon>
        <taxon>Sphingomonadales</taxon>
        <taxon>Sphingomonadaceae</taxon>
        <taxon>Sphingomonas</taxon>
    </lineage>
</organism>
<evidence type="ECO:0000313" key="4">
    <source>
        <dbReference type="Proteomes" id="UP000575241"/>
    </source>
</evidence>
<keyword evidence="2" id="KW-0472">Membrane</keyword>
<keyword evidence="2" id="KW-0812">Transmembrane</keyword>
<proteinExistence type="predicted"/>
<protein>
    <submittedName>
        <fullName evidence="3">Uncharacterized protein</fullName>
    </submittedName>
</protein>
<keyword evidence="2" id="KW-1133">Transmembrane helix</keyword>
<dbReference type="AlphaFoldDB" id="A0A7W7K5K2"/>